<organism evidence="9 10">
    <name type="scientific">Penicillium malachiteum</name>
    <dbReference type="NCBI Taxonomy" id="1324776"/>
    <lineage>
        <taxon>Eukaryota</taxon>
        <taxon>Fungi</taxon>
        <taxon>Dikarya</taxon>
        <taxon>Ascomycota</taxon>
        <taxon>Pezizomycotina</taxon>
        <taxon>Eurotiomycetes</taxon>
        <taxon>Eurotiomycetidae</taxon>
        <taxon>Eurotiales</taxon>
        <taxon>Aspergillaceae</taxon>
        <taxon>Penicillium</taxon>
    </lineage>
</organism>
<gene>
    <name evidence="9" type="ORF">N7493_011604</name>
</gene>
<dbReference type="Pfam" id="PF00067">
    <property type="entry name" value="p450"/>
    <property type="match status" value="1"/>
</dbReference>
<sequence>MPTSSGFDSPLLQALANMFKLVTISNIFFSMMGLIVIQFLSQIVYYRLFHPLKRFPGPFWASVTRLWQAWHFVRGNELNAQWQAVKKYGPVVRISPTMLLVTDSTLLPTIFHRRDVKGQIYISDYFEMPGALLMKDPTEHAAHRRLIGSTYSLTNVMRMEPLLDKHILKWLSKIKHDFADAHKPLDYPMWGAFLSYDSITDLAFRNPFGCIESGSDVGGLMEQFRLGAIAFGIAGRLYKFFRWLPHTWPGKYLVVRPDQTRGFGVMFNQAKKVLDERTLSLTEGQTVNPQKGDRSYDFLQAFLDTRTPDGDHLTDDAIQTEIFVILGAGPEGVSSTTSAFFAEILARPIIFKRLMAEIKAAAEAGKLSQPVPTYMEVSQNLPFFLACVRETMRVHAFAASQLPRVTTADGPEIVLNGFKIPPGIEVAANPWIIHRDKAIYGEDAEEFRPDRWLGDPEQVRILEKYNLAWGYGSRVCLGKHFAQMMLYKTPISFEASLCRETPATPKAHFVQPHGSTIAWRDVWINLKTREPWAVKNDEKNHLVKSSLERPQVKVTA</sequence>
<protein>
    <submittedName>
        <fullName evidence="9">P450 monooxygenase</fullName>
    </submittedName>
</protein>
<keyword evidence="8" id="KW-1133">Transmembrane helix</keyword>
<evidence type="ECO:0000256" key="4">
    <source>
        <dbReference type="ARBA" id="ARBA00023002"/>
    </source>
</evidence>
<keyword evidence="3 6" id="KW-0479">Metal-binding</keyword>
<evidence type="ECO:0000313" key="10">
    <source>
        <dbReference type="Proteomes" id="UP001215712"/>
    </source>
</evidence>
<comment type="cofactor">
    <cofactor evidence="1 6">
        <name>heme</name>
        <dbReference type="ChEBI" id="CHEBI:30413"/>
    </cofactor>
</comment>
<evidence type="ECO:0000256" key="3">
    <source>
        <dbReference type="ARBA" id="ARBA00022723"/>
    </source>
</evidence>
<dbReference type="PROSITE" id="PS00086">
    <property type="entry name" value="CYTOCHROME_P450"/>
    <property type="match status" value="1"/>
</dbReference>
<feature type="transmembrane region" description="Helical" evidence="8">
    <location>
        <begin position="27"/>
        <end position="46"/>
    </location>
</feature>
<dbReference type="GO" id="GO:0020037">
    <property type="term" value="F:heme binding"/>
    <property type="evidence" value="ECO:0007669"/>
    <property type="project" value="InterPro"/>
</dbReference>
<dbReference type="PANTHER" id="PTHR24305">
    <property type="entry name" value="CYTOCHROME P450"/>
    <property type="match status" value="1"/>
</dbReference>
<keyword evidence="8" id="KW-0472">Membrane</keyword>
<evidence type="ECO:0000313" key="9">
    <source>
        <dbReference type="EMBL" id="KAJ5703679.1"/>
    </source>
</evidence>
<evidence type="ECO:0000256" key="5">
    <source>
        <dbReference type="ARBA" id="ARBA00023004"/>
    </source>
</evidence>
<proteinExistence type="inferred from homology"/>
<dbReference type="SUPFAM" id="SSF48264">
    <property type="entry name" value="Cytochrome P450"/>
    <property type="match status" value="1"/>
</dbReference>
<evidence type="ECO:0000256" key="8">
    <source>
        <dbReference type="SAM" id="Phobius"/>
    </source>
</evidence>
<reference evidence="9" key="1">
    <citation type="journal article" date="2023" name="IMA Fungus">
        <title>Comparative genomic study of the Penicillium genus elucidates a diverse pangenome and 15 lateral gene transfer events.</title>
        <authorList>
            <person name="Petersen C."/>
            <person name="Sorensen T."/>
            <person name="Nielsen M.R."/>
            <person name="Sondergaard T.E."/>
            <person name="Sorensen J.L."/>
            <person name="Fitzpatrick D.A."/>
            <person name="Frisvad J.C."/>
            <person name="Nielsen K.L."/>
        </authorList>
    </citation>
    <scope>NUCLEOTIDE SEQUENCE</scope>
    <source>
        <strain evidence="9">IBT 17514</strain>
    </source>
</reference>
<dbReference type="InterPro" id="IPR001128">
    <property type="entry name" value="Cyt_P450"/>
</dbReference>
<dbReference type="Proteomes" id="UP001215712">
    <property type="component" value="Unassembled WGS sequence"/>
</dbReference>
<evidence type="ECO:0000256" key="6">
    <source>
        <dbReference type="PIRSR" id="PIRSR602403-1"/>
    </source>
</evidence>
<dbReference type="GO" id="GO:0043386">
    <property type="term" value="P:mycotoxin biosynthetic process"/>
    <property type="evidence" value="ECO:0007669"/>
    <property type="project" value="UniProtKB-ARBA"/>
</dbReference>
<dbReference type="GO" id="GO:0016705">
    <property type="term" value="F:oxidoreductase activity, acting on paired donors, with incorporation or reduction of molecular oxygen"/>
    <property type="evidence" value="ECO:0007669"/>
    <property type="project" value="InterPro"/>
</dbReference>
<evidence type="ECO:0000256" key="7">
    <source>
        <dbReference type="RuleBase" id="RU000461"/>
    </source>
</evidence>
<keyword evidence="5 6" id="KW-0408">Iron</keyword>
<keyword evidence="6 7" id="KW-0349">Heme</keyword>
<comment type="similarity">
    <text evidence="2 7">Belongs to the cytochrome P450 family.</text>
</comment>
<feature type="binding site" description="axial binding residue" evidence="6">
    <location>
        <position position="476"/>
    </location>
    <ligand>
        <name>heme</name>
        <dbReference type="ChEBI" id="CHEBI:30413"/>
    </ligand>
    <ligandPart>
        <name>Fe</name>
        <dbReference type="ChEBI" id="CHEBI:18248"/>
    </ligandPart>
</feature>
<reference evidence="9" key="2">
    <citation type="submission" date="2023-01" db="EMBL/GenBank/DDBJ databases">
        <authorList>
            <person name="Petersen C."/>
        </authorList>
    </citation>
    <scope>NUCLEOTIDE SEQUENCE</scope>
    <source>
        <strain evidence="9">IBT 17514</strain>
    </source>
</reference>
<dbReference type="GO" id="GO:0004497">
    <property type="term" value="F:monooxygenase activity"/>
    <property type="evidence" value="ECO:0007669"/>
    <property type="project" value="UniProtKB-KW"/>
</dbReference>
<keyword evidence="4 7" id="KW-0560">Oxidoreductase</keyword>
<comment type="caution">
    <text evidence="9">The sequence shown here is derived from an EMBL/GenBank/DDBJ whole genome shotgun (WGS) entry which is preliminary data.</text>
</comment>
<evidence type="ECO:0000256" key="1">
    <source>
        <dbReference type="ARBA" id="ARBA00001971"/>
    </source>
</evidence>
<keyword evidence="10" id="KW-1185">Reference proteome</keyword>
<accession>A0AAD6HB22</accession>
<dbReference type="AlphaFoldDB" id="A0AAD6HB22"/>
<keyword evidence="8" id="KW-0812">Transmembrane</keyword>
<dbReference type="PANTHER" id="PTHR24305:SF85">
    <property type="entry name" value="P450, PUTATIVE (EUROFUNG)-RELATED"/>
    <property type="match status" value="1"/>
</dbReference>
<dbReference type="InterPro" id="IPR002403">
    <property type="entry name" value="Cyt_P450_E_grp-IV"/>
</dbReference>
<keyword evidence="7 9" id="KW-0503">Monooxygenase</keyword>
<name>A0AAD6HB22_9EURO</name>
<dbReference type="InterPro" id="IPR017972">
    <property type="entry name" value="Cyt_P450_CS"/>
</dbReference>
<dbReference type="InterPro" id="IPR050121">
    <property type="entry name" value="Cytochrome_P450_monoxygenase"/>
</dbReference>
<evidence type="ECO:0000256" key="2">
    <source>
        <dbReference type="ARBA" id="ARBA00010617"/>
    </source>
</evidence>
<dbReference type="GO" id="GO:0005506">
    <property type="term" value="F:iron ion binding"/>
    <property type="evidence" value="ECO:0007669"/>
    <property type="project" value="InterPro"/>
</dbReference>
<dbReference type="Gene3D" id="1.10.630.10">
    <property type="entry name" value="Cytochrome P450"/>
    <property type="match status" value="1"/>
</dbReference>
<dbReference type="InterPro" id="IPR036396">
    <property type="entry name" value="Cyt_P450_sf"/>
</dbReference>
<dbReference type="EMBL" id="JAQJAN010000021">
    <property type="protein sequence ID" value="KAJ5703679.1"/>
    <property type="molecule type" value="Genomic_DNA"/>
</dbReference>
<dbReference type="PRINTS" id="PR00465">
    <property type="entry name" value="EP450IV"/>
</dbReference>